<evidence type="ECO:0000313" key="2">
    <source>
        <dbReference type="EMBL" id="GFR78789.1"/>
    </source>
</evidence>
<protein>
    <submittedName>
        <fullName evidence="2">Uncharacterized protein</fullName>
    </submittedName>
</protein>
<name>A0AAV4G0E1_9GAST</name>
<evidence type="ECO:0000256" key="1">
    <source>
        <dbReference type="SAM" id="Phobius"/>
    </source>
</evidence>
<reference evidence="2 3" key="1">
    <citation type="journal article" date="2021" name="Elife">
        <title>Chloroplast acquisition without the gene transfer in kleptoplastic sea slugs, Plakobranchus ocellatus.</title>
        <authorList>
            <person name="Maeda T."/>
            <person name="Takahashi S."/>
            <person name="Yoshida T."/>
            <person name="Shimamura S."/>
            <person name="Takaki Y."/>
            <person name="Nagai Y."/>
            <person name="Toyoda A."/>
            <person name="Suzuki Y."/>
            <person name="Arimoto A."/>
            <person name="Ishii H."/>
            <person name="Satoh N."/>
            <person name="Nishiyama T."/>
            <person name="Hasebe M."/>
            <person name="Maruyama T."/>
            <person name="Minagawa J."/>
            <person name="Obokata J."/>
            <person name="Shigenobu S."/>
        </authorList>
    </citation>
    <scope>NUCLEOTIDE SEQUENCE [LARGE SCALE GENOMIC DNA]</scope>
</reference>
<dbReference type="Proteomes" id="UP000762676">
    <property type="component" value="Unassembled WGS sequence"/>
</dbReference>
<keyword evidence="1" id="KW-0472">Membrane</keyword>
<dbReference type="PANTHER" id="PTHR38337:SF1">
    <property type="entry name" value="GUSTATORY RECEPTOR"/>
    <property type="match status" value="1"/>
</dbReference>
<proteinExistence type="predicted"/>
<sequence>MRVFGYKGASLIDLDSFMMFVNNTKLSAKLFHVYVIPSKLIFGCLVGAFILLVLIQTSNIGPANLII</sequence>
<evidence type="ECO:0000313" key="3">
    <source>
        <dbReference type="Proteomes" id="UP000762676"/>
    </source>
</evidence>
<keyword evidence="1" id="KW-0812">Transmembrane</keyword>
<keyword evidence="3" id="KW-1185">Reference proteome</keyword>
<accession>A0AAV4G0E1</accession>
<organism evidence="2 3">
    <name type="scientific">Elysia marginata</name>
    <dbReference type="NCBI Taxonomy" id="1093978"/>
    <lineage>
        <taxon>Eukaryota</taxon>
        <taxon>Metazoa</taxon>
        <taxon>Spiralia</taxon>
        <taxon>Lophotrochozoa</taxon>
        <taxon>Mollusca</taxon>
        <taxon>Gastropoda</taxon>
        <taxon>Heterobranchia</taxon>
        <taxon>Euthyneura</taxon>
        <taxon>Panpulmonata</taxon>
        <taxon>Sacoglossa</taxon>
        <taxon>Placobranchoidea</taxon>
        <taxon>Plakobranchidae</taxon>
        <taxon>Elysia</taxon>
    </lineage>
</organism>
<feature type="transmembrane region" description="Helical" evidence="1">
    <location>
        <begin position="31"/>
        <end position="55"/>
    </location>
</feature>
<dbReference type="AlphaFoldDB" id="A0AAV4G0E1"/>
<dbReference type="EMBL" id="BMAT01004710">
    <property type="protein sequence ID" value="GFR78789.1"/>
    <property type="molecule type" value="Genomic_DNA"/>
</dbReference>
<gene>
    <name evidence="2" type="ORF">ElyMa_002272800</name>
</gene>
<comment type="caution">
    <text evidence="2">The sequence shown here is derived from an EMBL/GenBank/DDBJ whole genome shotgun (WGS) entry which is preliminary data.</text>
</comment>
<keyword evidence="1" id="KW-1133">Transmembrane helix</keyword>
<dbReference type="PANTHER" id="PTHR38337">
    <property type="entry name" value="AGAP010540-PA"/>
    <property type="match status" value="1"/>
</dbReference>